<keyword evidence="11" id="KW-0472">Membrane</keyword>
<comment type="subunit">
    <text evidence="12">The complex is composed of two ATP-binding proteins (NikD and NikE), two transmembrane proteins (NikB and NikC) and a solute-binding protein (NikA).</text>
</comment>
<comment type="similarity">
    <text evidence="2">Belongs to the ABC transporter superfamily.</text>
</comment>
<dbReference type="PANTHER" id="PTHR43297:SF13">
    <property type="entry name" value="NICKEL ABC TRANSPORTER, ATP-BINDING PROTEIN"/>
    <property type="match status" value="1"/>
</dbReference>
<dbReference type="Gene3D" id="3.40.50.300">
    <property type="entry name" value="P-loop containing nucleotide triphosphate hydrolases"/>
    <property type="match status" value="1"/>
</dbReference>
<dbReference type="AlphaFoldDB" id="A0A371JD82"/>
<dbReference type="InterPro" id="IPR027417">
    <property type="entry name" value="P-loop_NTPase"/>
</dbReference>
<evidence type="ECO:0000256" key="7">
    <source>
        <dbReference type="ARBA" id="ARBA00022840"/>
    </source>
</evidence>
<dbReference type="PROSITE" id="PS00211">
    <property type="entry name" value="ABC_TRANSPORTER_1"/>
    <property type="match status" value="1"/>
</dbReference>
<evidence type="ECO:0000256" key="15">
    <source>
        <dbReference type="ARBA" id="ARBA00048610"/>
    </source>
</evidence>
<evidence type="ECO:0000256" key="9">
    <source>
        <dbReference type="ARBA" id="ARBA00023065"/>
    </source>
</evidence>
<protein>
    <recommendedName>
        <fullName evidence="14">Nickel import system ATP-binding protein NikD</fullName>
        <ecNumber evidence="13">7.2.2.11</ecNumber>
    </recommendedName>
</protein>
<dbReference type="GO" id="GO:0015413">
    <property type="term" value="F:ABC-type nickel transporter activity"/>
    <property type="evidence" value="ECO:0007669"/>
    <property type="project" value="UniProtKB-EC"/>
</dbReference>
<keyword evidence="9" id="KW-0406">Ion transport</keyword>
<gene>
    <name evidence="17" type="ORF">CG710_013380</name>
</gene>
<dbReference type="GO" id="GO:0016887">
    <property type="term" value="F:ATP hydrolysis activity"/>
    <property type="evidence" value="ECO:0007669"/>
    <property type="project" value="InterPro"/>
</dbReference>
<comment type="caution">
    <text evidence="17">The sequence shown here is derived from an EMBL/GenBank/DDBJ whole genome shotgun (WGS) entry which is preliminary data.</text>
</comment>
<evidence type="ECO:0000256" key="6">
    <source>
        <dbReference type="ARBA" id="ARBA00022741"/>
    </source>
</evidence>
<dbReference type="InterPro" id="IPR017871">
    <property type="entry name" value="ABC_transporter-like_CS"/>
</dbReference>
<accession>A0A371JD82</accession>
<evidence type="ECO:0000256" key="8">
    <source>
        <dbReference type="ARBA" id="ARBA00022967"/>
    </source>
</evidence>
<keyword evidence="3" id="KW-0813">Transport</keyword>
<dbReference type="EMBL" id="NOKA02000030">
    <property type="protein sequence ID" value="RDY30724.1"/>
    <property type="molecule type" value="Genomic_DNA"/>
</dbReference>
<evidence type="ECO:0000256" key="14">
    <source>
        <dbReference type="ARBA" id="ARBA00044143"/>
    </source>
</evidence>
<evidence type="ECO:0000256" key="10">
    <source>
        <dbReference type="ARBA" id="ARBA00023112"/>
    </source>
</evidence>
<dbReference type="GO" id="GO:0005524">
    <property type="term" value="F:ATP binding"/>
    <property type="evidence" value="ECO:0007669"/>
    <property type="project" value="UniProtKB-KW"/>
</dbReference>
<dbReference type="SUPFAM" id="SSF52540">
    <property type="entry name" value="P-loop containing nucleoside triphosphate hydrolases"/>
    <property type="match status" value="1"/>
</dbReference>
<keyword evidence="5" id="KW-0533">Nickel</keyword>
<feature type="domain" description="ABC transporter" evidence="16">
    <location>
        <begin position="7"/>
        <end position="256"/>
    </location>
</feature>
<dbReference type="GO" id="GO:0005886">
    <property type="term" value="C:plasma membrane"/>
    <property type="evidence" value="ECO:0007669"/>
    <property type="project" value="UniProtKB-SubCell"/>
</dbReference>
<dbReference type="PROSITE" id="PS50893">
    <property type="entry name" value="ABC_TRANSPORTER_2"/>
    <property type="match status" value="1"/>
</dbReference>
<comment type="subcellular location">
    <subcellularLocation>
        <location evidence="1">Cell membrane</location>
        <topology evidence="1">Peripheral membrane protein</topology>
    </subcellularLocation>
</comment>
<dbReference type="SMART" id="SM00382">
    <property type="entry name" value="AAA"/>
    <property type="match status" value="1"/>
</dbReference>
<dbReference type="RefSeq" id="WP_094377960.1">
    <property type="nucleotide sequence ID" value="NZ_NOKA02000030.1"/>
</dbReference>
<keyword evidence="18" id="KW-1185">Reference proteome</keyword>
<dbReference type="InterPro" id="IPR003593">
    <property type="entry name" value="AAA+_ATPase"/>
</dbReference>
<evidence type="ECO:0000256" key="3">
    <source>
        <dbReference type="ARBA" id="ARBA00022448"/>
    </source>
</evidence>
<dbReference type="OrthoDB" id="9806285at2"/>
<dbReference type="EC" id="7.2.2.11" evidence="13"/>
<dbReference type="InterPro" id="IPR003439">
    <property type="entry name" value="ABC_transporter-like_ATP-bd"/>
</dbReference>
<proteinExistence type="inferred from homology"/>
<dbReference type="Pfam" id="PF00005">
    <property type="entry name" value="ABC_tran"/>
    <property type="match status" value="1"/>
</dbReference>
<evidence type="ECO:0000313" key="18">
    <source>
        <dbReference type="Proteomes" id="UP000216411"/>
    </source>
</evidence>
<evidence type="ECO:0000256" key="13">
    <source>
        <dbReference type="ARBA" id="ARBA00039098"/>
    </source>
</evidence>
<organism evidence="17 18">
    <name type="scientific">Lachnotalea glycerini</name>
    <dbReference type="NCBI Taxonomy" id="1763509"/>
    <lineage>
        <taxon>Bacteria</taxon>
        <taxon>Bacillati</taxon>
        <taxon>Bacillota</taxon>
        <taxon>Clostridia</taxon>
        <taxon>Lachnospirales</taxon>
        <taxon>Lachnospiraceae</taxon>
        <taxon>Lachnotalea</taxon>
    </lineage>
</organism>
<comment type="catalytic activity">
    <reaction evidence="15">
        <text>Ni(2+)(out) + ATP + H2O = Ni(2+)(in) + ADP + phosphate + H(+)</text>
        <dbReference type="Rhea" id="RHEA:15557"/>
        <dbReference type="ChEBI" id="CHEBI:15377"/>
        <dbReference type="ChEBI" id="CHEBI:15378"/>
        <dbReference type="ChEBI" id="CHEBI:30616"/>
        <dbReference type="ChEBI" id="CHEBI:43474"/>
        <dbReference type="ChEBI" id="CHEBI:49786"/>
        <dbReference type="ChEBI" id="CHEBI:456216"/>
        <dbReference type="EC" id="7.2.2.11"/>
    </reaction>
    <physiologicalReaction direction="left-to-right" evidence="15">
        <dbReference type="Rhea" id="RHEA:15558"/>
    </physiologicalReaction>
</comment>
<evidence type="ECO:0000256" key="1">
    <source>
        <dbReference type="ARBA" id="ARBA00004202"/>
    </source>
</evidence>
<sequence length="260" mass="29105">MNDKEVLKIENLFVHFGTGSKKEAVNGVSLTVQKGKITALIGESGCGKTTVALAVMGLLGKQDEVKWSKLEICQNMIQNMSFRKWQFIRGNKVSMIFQDPLDSLDPLFTVGNQIIEGIRSHQKVSKKQAYNLAVKQLKNLQFEDAERIMKCYPFELSGGMCQRVMIAIAILARPGLLIADEPTTALDVTVQAEILKQIYQMSRNYNMGVLFITHDLGVVAEIADNVYIMHNGKIIEDGNVEKIFNHPVQKYTKALLESIL</sequence>
<keyword evidence="8" id="KW-1278">Translocase</keyword>
<evidence type="ECO:0000256" key="5">
    <source>
        <dbReference type="ARBA" id="ARBA00022596"/>
    </source>
</evidence>
<name>A0A371JD82_9FIRM</name>
<evidence type="ECO:0000256" key="12">
    <source>
        <dbReference type="ARBA" id="ARBA00038669"/>
    </source>
</evidence>
<dbReference type="FunFam" id="3.40.50.300:FF:000016">
    <property type="entry name" value="Oligopeptide ABC transporter ATP-binding component"/>
    <property type="match status" value="1"/>
</dbReference>
<evidence type="ECO:0000256" key="11">
    <source>
        <dbReference type="ARBA" id="ARBA00023136"/>
    </source>
</evidence>
<evidence type="ECO:0000256" key="4">
    <source>
        <dbReference type="ARBA" id="ARBA00022475"/>
    </source>
</evidence>
<keyword evidence="6" id="KW-0547">Nucleotide-binding</keyword>
<evidence type="ECO:0000313" key="17">
    <source>
        <dbReference type="EMBL" id="RDY30724.1"/>
    </source>
</evidence>
<evidence type="ECO:0000259" key="16">
    <source>
        <dbReference type="PROSITE" id="PS50893"/>
    </source>
</evidence>
<keyword evidence="7 17" id="KW-0067">ATP-binding</keyword>
<keyword evidence="10" id="KW-0921">Nickel transport</keyword>
<evidence type="ECO:0000256" key="2">
    <source>
        <dbReference type="ARBA" id="ARBA00005417"/>
    </source>
</evidence>
<dbReference type="CDD" id="cd03257">
    <property type="entry name" value="ABC_NikE_OppD_transporters"/>
    <property type="match status" value="1"/>
</dbReference>
<dbReference type="InterPro" id="IPR050388">
    <property type="entry name" value="ABC_Ni/Peptide_Import"/>
</dbReference>
<reference evidence="17 18" key="1">
    <citation type="journal article" date="2017" name="Genome Announc.">
        <title>Draft Genome Sequence of a Sporulating and Motile Strain of Lachnotalea glycerini Isolated from Water in Quebec City, Canada.</title>
        <authorList>
            <person name="Maheux A.F."/>
            <person name="Boudreau D.K."/>
            <person name="Berube E."/>
            <person name="Boissinot M."/>
            <person name="Raymond F."/>
            <person name="Brodeur S."/>
            <person name="Corbeil J."/>
            <person name="Isabel S."/>
            <person name="Omar R.F."/>
            <person name="Bergeron M.G."/>
        </authorList>
    </citation>
    <scope>NUCLEOTIDE SEQUENCE [LARGE SCALE GENOMIC DNA]</scope>
    <source>
        <strain evidence="17 18">CCRI-19302</strain>
    </source>
</reference>
<keyword evidence="4" id="KW-1003">Cell membrane</keyword>
<dbReference type="Proteomes" id="UP000216411">
    <property type="component" value="Unassembled WGS sequence"/>
</dbReference>
<dbReference type="PANTHER" id="PTHR43297">
    <property type="entry name" value="OLIGOPEPTIDE TRANSPORT ATP-BINDING PROTEIN APPD"/>
    <property type="match status" value="1"/>
</dbReference>